<sequence length="149" mass="16419">MIEKRIDCKIGFFQFGLAEQGVDLPVADAVQRLRFPAAAALWNKMMFVALIRRNGPAAKWADLRFRLLIPGNDVASLFSRHGAKMARDEGRRKSGLSVPARSNQPVEVSGMPGERRKIVIDGGVACITAGHQLVGFRHQRHLDAEEVCG</sequence>
<feature type="region of interest" description="Disordered" evidence="1">
    <location>
        <begin position="88"/>
        <end position="109"/>
    </location>
</feature>
<proteinExistence type="predicted"/>
<dbReference type="EMBL" id="VIWP01000002">
    <property type="protein sequence ID" value="TWF56838.1"/>
    <property type="molecule type" value="Genomic_DNA"/>
</dbReference>
<comment type="caution">
    <text evidence="2">The sequence shown here is derived from an EMBL/GenBank/DDBJ whole genome shotgun (WGS) entry which is preliminary data.</text>
</comment>
<dbReference type="AlphaFoldDB" id="A0A561R2J6"/>
<evidence type="ECO:0000313" key="3">
    <source>
        <dbReference type="Proteomes" id="UP000320653"/>
    </source>
</evidence>
<organism evidence="2 3">
    <name type="scientific">Neorhizobium alkalisoli</name>
    <dbReference type="NCBI Taxonomy" id="528178"/>
    <lineage>
        <taxon>Bacteria</taxon>
        <taxon>Pseudomonadati</taxon>
        <taxon>Pseudomonadota</taxon>
        <taxon>Alphaproteobacteria</taxon>
        <taxon>Hyphomicrobiales</taxon>
        <taxon>Rhizobiaceae</taxon>
        <taxon>Rhizobium/Agrobacterium group</taxon>
        <taxon>Neorhizobium</taxon>
    </lineage>
</organism>
<accession>A0A561R2J6</accession>
<evidence type="ECO:0000256" key="1">
    <source>
        <dbReference type="SAM" id="MobiDB-lite"/>
    </source>
</evidence>
<gene>
    <name evidence="2" type="ORF">FHW37_102477</name>
</gene>
<reference evidence="2 3" key="1">
    <citation type="submission" date="2019-06" db="EMBL/GenBank/DDBJ databases">
        <title>Sorghum-associated microbial communities from plants grown in Nebraska, USA.</title>
        <authorList>
            <person name="Schachtman D."/>
        </authorList>
    </citation>
    <scope>NUCLEOTIDE SEQUENCE [LARGE SCALE GENOMIC DNA]</scope>
    <source>
        <strain evidence="2 3">1225</strain>
    </source>
</reference>
<evidence type="ECO:0000313" key="2">
    <source>
        <dbReference type="EMBL" id="TWF56838.1"/>
    </source>
</evidence>
<dbReference type="Proteomes" id="UP000320653">
    <property type="component" value="Unassembled WGS sequence"/>
</dbReference>
<protein>
    <submittedName>
        <fullName evidence="2">Uncharacterized protein</fullName>
    </submittedName>
</protein>
<keyword evidence="3" id="KW-1185">Reference proteome</keyword>
<name>A0A561R2J6_9HYPH</name>